<evidence type="ECO:0000259" key="8">
    <source>
        <dbReference type="PROSITE" id="PS50268"/>
    </source>
</evidence>
<keyword evidence="7" id="KW-0472">Membrane</keyword>
<evidence type="ECO:0000256" key="6">
    <source>
        <dbReference type="ARBA" id="ARBA00022989"/>
    </source>
</evidence>
<feature type="domain" description="Cadherin" evidence="8">
    <location>
        <begin position="223"/>
        <end position="316"/>
    </location>
</feature>
<geneLocation type="plasmid" evidence="10">
    <name>p1_pm101005</name>
</geneLocation>
<dbReference type="PANTHER" id="PTHR24025">
    <property type="entry name" value="DESMOGLEIN FAMILY MEMBER"/>
    <property type="match status" value="1"/>
</dbReference>
<dbReference type="PROSITE" id="PS50268">
    <property type="entry name" value="CADHERIN_2"/>
    <property type="match status" value="2"/>
</dbReference>
<dbReference type="GO" id="GO:0005911">
    <property type="term" value="C:cell-cell junction"/>
    <property type="evidence" value="ECO:0007669"/>
    <property type="project" value="TreeGrafter"/>
</dbReference>
<reference evidence="9 10" key="1">
    <citation type="submission" date="2019-12" db="EMBL/GenBank/DDBJ databases">
        <title>Complete genome sequence of Pseudomonas stutzeri.</title>
        <authorList>
            <person name="Lim S.R."/>
            <person name="Kim J.H."/>
        </authorList>
    </citation>
    <scope>NUCLEOTIDE SEQUENCE [LARGE SCALE GENOMIC DNA]</scope>
    <source>
        <strain evidence="9 10">PM101005</strain>
        <plasmid evidence="10">p1_pm101005</plasmid>
    </source>
</reference>
<keyword evidence="3" id="KW-0677">Repeat</keyword>
<evidence type="ECO:0000313" key="10">
    <source>
        <dbReference type="Proteomes" id="UP000438983"/>
    </source>
</evidence>
<evidence type="ECO:0000256" key="2">
    <source>
        <dbReference type="ARBA" id="ARBA00022692"/>
    </source>
</evidence>
<dbReference type="NCBIfam" id="NF012211">
    <property type="entry name" value="tand_rpt_95"/>
    <property type="match status" value="7"/>
</dbReference>
<keyword evidence="2" id="KW-0812">Transmembrane</keyword>
<dbReference type="Pfam" id="PF17963">
    <property type="entry name" value="Big_9"/>
    <property type="match status" value="8"/>
</dbReference>
<organism evidence="9 10">
    <name type="scientific">Stutzerimonas stutzeri</name>
    <name type="common">Pseudomonas stutzeri</name>
    <dbReference type="NCBI Taxonomy" id="316"/>
    <lineage>
        <taxon>Bacteria</taxon>
        <taxon>Pseudomonadati</taxon>
        <taxon>Pseudomonadota</taxon>
        <taxon>Gammaproteobacteria</taxon>
        <taxon>Pseudomonadales</taxon>
        <taxon>Pseudomonadaceae</taxon>
        <taxon>Stutzerimonas</taxon>
    </lineage>
</organism>
<comment type="subcellular location">
    <subcellularLocation>
        <location evidence="1">Membrane</location>
    </subcellularLocation>
</comment>
<dbReference type="SUPFAM" id="SSF50939">
    <property type="entry name" value="Sialidases"/>
    <property type="match status" value="1"/>
</dbReference>
<dbReference type="Gene3D" id="2.60.40.3440">
    <property type="match status" value="8"/>
</dbReference>
<dbReference type="GO" id="GO:0007156">
    <property type="term" value="P:homophilic cell adhesion via plasma membrane adhesion molecules"/>
    <property type="evidence" value="ECO:0007669"/>
    <property type="project" value="InterPro"/>
</dbReference>
<evidence type="ECO:0000256" key="7">
    <source>
        <dbReference type="ARBA" id="ARBA00023136"/>
    </source>
</evidence>
<keyword evidence="5" id="KW-0130">Cell adhesion</keyword>
<evidence type="ECO:0000256" key="3">
    <source>
        <dbReference type="ARBA" id="ARBA00022737"/>
    </source>
</evidence>
<dbReference type="PANTHER" id="PTHR24025:SF23">
    <property type="entry name" value="NEURAL-CADHERIN"/>
    <property type="match status" value="1"/>
</dbReference>
<dbReference type="InterPro" id="IPR050971">
    <property type="entry name" value="Cadherin-domain_protein"/>
</dbReference>
<accession>A0A6I6M2Y1</accession>
<dbReference type="Proteomes" id="UP000438983">
    <property type="component" value="Plasmid p1_PM101005"/>
</dbReference>
<dbReference type="InterPro" id="IPR002126">
    <property type="entry name" value="Cadherin-like_dom"/>
</dbReference>
<dbReference type="RefSeq" id="WP_158190236.1">
    <property type="nucleotide sequence ID" value="NZ_CP046903.1"/>
</dbReference>
<dbReference type="EMBL" id="CP046903">
    <property type="protein sequence ID" value="QGZ32991.1"/>
    <property type="molecule type" value="Genomic_DNA"/>
</dbReference>
<gene>
    <name evidence="9" type="ORF">GQA94_23055</name>
</gene>
<evidence type="ECO:0000256" key="1">
    <source>
        <dbReference type="ARBA" id="ARBA00004370"/>
    </source>
</evidence>
<evidence type="ECO:0000256" key="4">
    <source>
        <dbReference type="ARBA" id="ARBA00022837"/>
    </source>
</evidence>
<feature type="domain" description="Cadherin" evidence="8">
    <location>
        <begin position="601"/>
        <end position="694"/>
    </location>
</feature>
<dbReference type="InterPro" id="IPR015919">
    <property type="entry name" value="Cadherin-like_sf"/>
</dbReference>
<keyword evidence="4" id="KW-0106">Calcium</keyword>
<dbReference type="OrthoDB" id="5830493at2"/>
<evidence type="ECO:0000256" key="5">
    <source>
        <dbReference type="ARBA" id="ARBA00022889"/>
    </source>
</evidence>
<dbReference type="GO" id="GO:0005509">
    <property type="term" value="F:calcium ion binding"/>
    <property type="evidence" value="ECO:0007669"/>
    <property type="project" value="InterPro"/>
</dbReference>
<keyword evidence="9" id="KW-0614">Plasmid</keyword>
<dbReference type="InterPro" id="IPR036278">
    <property type="entry name" value="Sialidase_sf"/>
</dbReference>
<keyword evidence="6" id="KW-1133">Transmembrane helix</keyword>
<evidence type="ECO:0000313" key="9">
    <source>
        <dbReference type="EMBL" id="QGZ32991.1"/>
    </source>
</evidence>
<sequence length="2194" mass="238621">MKLLEGRHQSIFTIICSNTTNKYYAAGRLSLISAFHEHFEHKHSAGALSARYWVRELFSIMILLLFAAMADAAQFQGVAEWAGGSPPVNMPGSLQLNAKYTFNKQISGCSNMIDRGYIVPVRAYWRRKGASTYEPVLIITANGNTQFSGGIYGRVVVCGAGMTTFDLSIKNVDGGYTNNLPTTEGEYELIVSVEEWSTPSSLAHTHSFNTLSYAIGQFNNPPTAPNKTITTTEDKAVSFELNAYDKDGDHLTYSVTSQPHSAHGSVSLSGNTATFIPKPNWNGTTTFTYRANDGKANSNTATVTVTVTPVNDAPSVSNATLALDEDTVGELTLAVTDVDLQFEGDSHTWSIVTAPNTAHGTASISGNKLTFTPVKDWNGITTLTYRATDSKSATSNTATITITVRPVNDAPVASNRTLTTAEDTAGTVVLVANDVEGDTLTYSLVTAPNNAHGTVTISGDRATFTPKPNWNGTTTFTYRANDGKANSNTATVTVTVTPVNDAPSVSNTTLALDEDTVGTLTLDVADVDLQFEGDSHTWSIVTAPNNAHGTASISGNKLTFTPVKDWNGTTTLTYRATDSKSATSNTATITITVRPVNDAPVASNRTLTTAEDTAGTVVLVANDVEGDTLTYSLVNAPNNAHGTVTISGDRATFTPKLNWNGTTTFTYRANDGKANSNTATVTVTVTPVNDAPSVSNTTLALDEDTVGELTLAVTDVDLQFEGDSHTWSIVTAPNTAHGTASISGNKLTFTPVKDWNGTTTLTYRATDSKSATSNTATITINVRPVNDKAVVHEKTASIPEDTSTTIRLTVSDVDLGIEGDSHTFDIIGTLNPAEGSFSFAGSDITITPAQDWNGTLSLSYRARDSHGLYSEPMPITVEVTYVNDAPTATEAFIPAKEGMASDHVRPSVTDVDLPYGDEHSFEILTQPANGSAKLVYGMLEYTPNPQFFGEDSFTIRATDKAGASVDGVANVVVEKFNYAPTDIVPGEVVLYAGIGGTTQLQATDPNNWGSHTFSVVGQPEAGTASIEGNTLTLRTDDDKPTVIRVKTTDQDGMIFEKDIKIRFQSAWAMFEGREVEQSGSAPTVPAVTTFMTYRNGSYGLQVSSPELLAALGTDIVAAVSPDSAVGVKLEHRDLEPDLGMRLTPTKLQPSYLEAKLAGLKAGVDGTANLYLSRADMSGPIYAIPVNVWTPKGSLQADRWEVKQGLETAQISFASEGSACAVLTSEQLVKPKNVLQEPTCLIEWEITPTEWRDTGHANLLSMVAIGGEVGQFPVRAKAYVFDPKGGKHWIADFSHDLKVVSPTGLLQLGLKPAPEQTYQAVQELSLLLRAQDNDVCELTTNETIARNAAKNWNRSMCFIRWTALPEGLSQSTTWHAPQLVGAASVLGQHSIAWKASVFTPSGQEVDLTHGAHEVEVIEPPAIEIELPQEKKIDENTYWVSQRGGYVGSLSIMALPASIDLKLSRDSTVIEKGTFPSYGRNQRLMRSLEGTEKPLWSLTPFNIDARFTKLPAVETVKEVQLYAVPHEQILPVILNDERSVLDSVALPVNVQMLDTQYPQDGYNLATMGDWDIRLLMTSAGINYEPVTDWEPINEEGIASFELDLAMLTNKAVRVIAEARVRSPLPGYESIRQSNYPMFLTILNGEPLDGVIQALRVIGVAPLRNTFYAMTVDRFEAKDVGDVRWEMSTDNGVTWDTVENTGKIPQRLSMTFEKGTYLLRAEMTNRNSGAKSMTPQIEVIAYEVPTARLKGPSNVFIGDVGRFVLTDLNGETLDTTGMVVEWSEDRGETWVQGTGEYELTRDQAERVYLMSRVKFADSPDDSRVYKRLRVGVAFRAVRPPRVQIIGPGRPEVGKEATWRANMMMPYPKMDLTMDGYFILPTGEEVHEREVSYTPTMEDFNKEQSFLGFMGWINGYEDMGGKGLTQQRLIFWSYDWPTWAIKARISAVYSPADLDLQVRSLGLFREFEELEMDWDIPPYPGLEIIKDTSQTSRSLRITEPGTYTFGVHVSDARGNYTYAETELEFSDPLPYEVTLSWSGDNQANRAPLGVLIRPSITGGHPKDRIETRTYTLNGDPLEGSGNYGRAVLDKGEHTVRLEIGSMMGHTASGETHIKVESNIPPSCSIEVVEGRSSWIARASCADEDGRIVRHLWYIDGVQQSLSSSSISIPMWRYPNGEPIITLIGIDDSGAESPTVANY</sequence>
<proteinExistence type="predicted"/>
<name>A0A6I6M2Y1_STUST</name>
<dbReference type="SUPFAM" id="SSF49313">
    <property type="entry name" value="Cadherin-like"/>
    <property type="match status" value="1"/>
</dbReference>
<protein>
    <submittedName>
        <fullName evidence="9">Tandem-95 repeat protein</fullName>
    </submittedName>
</protein>
<dbReference type="GO" id="GO:0016020">
    <property type="term" value="C:membrane"/>
    <property type="evidence" value="ECO:0007669"/>
    <property type="project" value="UniProtKB-SubCell"/>
</dbReference>